<dbReference type="GO" id="GO:0017056">
    <property type="term" value="F:structural constituent of nuclear pore"/>
    <property type="evidence" value="ECO:0007669"/>
    <property type="project" value="InterPro"/>
</dbReference>
<dbReference type="GeneID" id="105225002"/>
<organism evidence="6">
    <name type="scientific">Bactrocera dorsalis</name>
    <name type="common">Oriental fruit fly</name>
    <name type="synonym">Dacus dorsalis</name>
    <dbReference type="NCBI Taxonomy" id="27457"/>
    <lineage>
        <taxon>Eukaryota</taxon>
        <taxon>Metazoa</taxon>
        <taxon>Ecdysozoa</taxon>
        <taxon>Arthropoda</taxon>
        <taxon>Hexapoda</taxon>
        <taxon>Insecta</taxon>
        <taxon>Pterygota</taxon>
        <taxon>Neoptera</taxon>
        <taxon>Endopterygota</taxon>
        <taxon>Diptera</taxon>
        <taxon>Brachycera</taxon>
        <taxon>Muscomorpha</taxon>
        <taxon>Tephritoidea</taxon>
        <taxon>Tephritidae</taxon>
        <taxon>Bactrocera</taxon>
        <taxon>Bactrocera</taxon>
    </lineage>
</organism>
<reference evidence="8" key="2">
    <citation type="submission" date="2025-04" db="UniProtKB">
        <authorList>
            <consortium name="RefSeq"/>
        </authorList>
    </citation>
    <scope>IDENTIFICATION</scope>
    <source>
        <strain evidence="8">Punador</strain>
    </source>
</reference>
<dbReference type="GO" id="GO:0006606">
    <property type="term" value="P:protein import into nucleus"/>
    <property type="evidence" value="ECO:0007669"/>
    <property type="project" value="TreeGrafter"/>
</dbReference>
<dbReference type="PANTHER" id="PTHR11225:SF4">
    <property type="entry name" value="NUCLEAR PORE COMPLEX PROTEIN NUP93"/>
    <property type="match status" value="1"/>
</dbReference>
<evidence type="ECO:0000256" key="2">
    <source>
        <dbReference type="ARBA" id="ARBA00010186"/>
    </source>
</evidence>
<dbReference type="RefSeq" id="XP_011201602.1">
    <property type="nucleotide sequence ID" value="XM_011203300.3"/>
</dbReference>
<keyword evidence="7" id="KW-1185">Reference proteome</keyword>
<keyword evidence="5" id="KW-0811">Translocation</keyword>
<evidence type="ECO:0000313" key="6">
    <source>
        <dbReference type="EMBL" id="JAC49411.1"/>
    </source>
</evidence>
<keyword evidence="5" id="KW-0509">mRNA transport</keyword>
<protein>
    <recommendedName>
        <fullName evidence="5">Nuclear pore protein</fullName>
    </recommendedName>
</protein>
<comment type="subcellular location">
    <subcellularLocation>
        <location evidence="1 5">Nucleus</location>
        <location evidence="1 5">Nuclear pore complex</location>
    </subcellularLocation>
</comment>
<dbReference type="PANTHER" id="PTHR11225">
    <property type="entry name" value="NUCLEAR PORE COMPLEX PROTEIN NUP93 NUCLEOPORIN NUP93 DEAD EYE PROTEIN"/>
    <property type="match status" value="1"/>
</dbReference>
<dbReference type="GO" id="GO:0005643">
    <property type="term" value="C:nuclear pore"/>
    <property type="evidence" value="ECO:0007669"/>
    <property type="project" value="UniProtKB-SubCell"/>
</dbReference>
<dbReference type="Pfam" id="PF04097">
    <property type="entry name" value="Nic96"/>
    <property type="match status" value="1"/>
</dbReference>
<dbReference type="InterPro" id="IPR007231">
    <property type="entry name" value="Nucleoporin_int_Nup93/Nic96"/>
</dbReference>
<dbReference type="KEGG" id="bdr:105225002"/>
<keyword evidence="5" id="KW-0653">Protein transport</keyword>
<comment type="similarity">
    <text evidence="2 5">Belongs to the nucleoporin interacting component (NIC) family.</text>
</comment>
<dbReference type="OMA" id="LLMCGQF"/>
<evidence type="ECO:0000256" key="5">
    <source>
        <dbReference type="RuleBase" id="RU364035"/>
    </source>
</evidence>
<reference evidence="6" key="1">
    <citation type="journal article" date="2014" name="BMC Genomics">
        <title>Characterizing the developmental transcriptome of the oriental fruit fly, Bactrocera dorsalis (Diptera: Tephritidae) through comparative genomic analysis with Drosophila melanogaster utilizing modENCODE datasets.</title>
        <authorList>
            <person name="Geib S.M."/>
            <person name="Calla B."/>
            <person name="Hall B."/>
            <person name="Hou S."/>
            <person name="Manoukis N.C."/>
        </authorList>
    </citation>
    <scope>NUCLEOTIDE SEQUENCE</scope>
    <source>
        <strain evidence="6">Punador</strain>
    </source>
</reference>
<proteinExistence type="inferred from homology"/>
<dbReference type="GO" id="GO:0016973">
    <property type="term" value="P:poly(A)+ mRNA export from nucleus"/>
    <property type="evidence" value="ECO:0007669"/>
    <property type="project" value="TreeGrafter"/>
</dbReference>
<dbReference type="EMBL" id="GAKP01009541">
    <property type="protein sequence ID" value="JAC49411.1"/>
    <property type="molecule type" value="Transcribed_RNA"/>
</dbReference>
<gene>
    <name evidence="6" type="primary">NUP93</name>
    <name evidence="8" type="synonym">LOC105225002</name>
</gene>
<evidence type="ECO:0000256" key="4">
    <source>
        <dbReference type="ARBA" id="ARBA00023242"/>
    </source>
</evidence>
<evidence type="ECO:0000313" key="7">
    <source>
        <dbReference type="Proteomes" id="UP001652620"/>
    </source>
</evidence>
<evidence type="ECO:0000313" key="8">
    <source>
        <dbReference type="RefSeq" id="XP_011201602.1"/>
    </source>
</evidence>
<keyword evidence="5" id="KW-0813">Transport</keyword>
<dbReference type="Proteomes" id="UP001652620">
    <property type="component" value="Chromosome 4"/>
</dbReference>
<dbReference type="OrthoDB" id="1918363at2759"/>
<evidence type="ECO:0000256" key="1">
    <source>
        <dbReference type="ARBA" id="ARBA00004567"/>
    </source>
</evidence>
<keyword evidence="5" id="KW-0472">Membrane</keyword>
<keyword evidence="3 5" id="KW-0906">Nuclear pore complex</keyword>
<evidence type="ECO:0000256" key="3">
    <source>
        <dbReference type="ARBA" id="ARBA00023132"/>
    </source>
</evidence>
<name>A0A034W1H3_BACDO</name>
<dbReference type="AlphaFoldDB" id="A0A034W1H3"/>
<accession>A0A034W1H3</accession>
<keyword evidence="4 5" id="KW-0539">Nucleus</keyword>
<sequence>MDFNSLLQQAQRLTNETQNSEELPRVERTISQVLQATQELHSRVTQTGAQDIQAHILLGSKGIDLPKISQKLEALNARKTFEPLDPIADTDVRSFLKNEKENAILSMIEEVNRSTFEAAEKRRWECVRNEWQQEKVKLLNSLIGPSQNWIDIQKLPEQTVLNETFGSRSCLNRIEMAYAREVYEYNTAIIKGAFRPNLIQKFAKVAESFEDQKVTEIWEIMKYMVNIAPVSRNRDPIQNRTQITQFIDQAKKYLENRYKLYMSTIISSNLREAQRGGVPSTFNLVSSFVGLTFNQSNCFGLQDASIDNKPLWPMVYYCLRCGDVQSALRCMQMGGAGHEDFIQVLEDKINKPEQKINSKLEGQLKLHYCNKIKNSTDPYKKAVYCIIAGCDINEQHLEVAKTTDDFLWIQLSLLRPESHDNAEVLTYSGLQTMILEKYGEKHFNASEQRHLYFQVLALTGQFEAAIEFLARTEQYRTHAVHIALALNEMFLIGGPRNVQEPLLSVDIEDPMPMRRLNIARLVMLYVKKFEVTDPAEALQYYFFLRNLKDPEGRNLFLVCVSDLAIECRNYDLIFGKMQPNGIMSGGLFEQFDCVEFDTRTAAGMAAEELVNKGMFEDAIKLFDIASMQNQSLRYLAILLSQVVHQSSKKDSLRERLTIMAADFRERMRGNRIECDPQVISTFNLLCELVSFFDYYHEQKYQLALEVLANTKLVPLSMSELEECINNFKRLGGEICKVYPDILLAAMDILYAQYKSVKGRDTGIVDTGRDRQLQHLREKAKAITNMAATVPYRMPGDTNKRLVQTEILMH</sequence>